<dbReference type="OrthoDB" id="410104at2759"/>
<evidence type="ECO:0000313" key="1">
    <source>
        <dbReference type="Proteomes" id="UP000025227"/>
    </source>
</evidence>
<organism evidence="1 2">
    <name type="scientific">Haemonchus contortus</name>
    <name type="common">Barber pole worm</name>
    <dbReference type="NCBI Taxonomy" id="6289"/>
    <lineage>
        <taxon>Eukaryota</taxon>
        <taxon>Metazoa</taxon>
        <taxon>Ecdysozoa</taxon>
        <taxon>Nematoda</taxon>
        <taxon>Chromadorea</taxon>
        <taxon>Rhabditida</taxon>
        <taxon>Rhabditina</taxon>
        <taxon>Rhabditomorpha</taxon>
        <taxon>Strongyloidea</taxon>
        <taxon>Trichostrongylidae</taxon>
        <taxon>Haemonchus</taxon>
    </lineage>
</organism>
<sequence length="88" mass="10135">MSWSDSIKRSSLKKSGALESIMSHMEWEGMGTKVDDRYLLHHLRFAEDIVLITPNIEQGERILAEFDSASGMIGLRLNLTERNLMRNR</sequence>
<reference evidence="2" key="1">
    <citation type="submission" date="2020-12" db="UniProtKB">
        <authorList>
            <consortium name="WormBaseParasite"/>
        </authorList>
    </citation>
    <scope>IDENTIFICATION</scope>
    <source>
        <strain evidence="2">MHco3</strain>
    </source>
</reference>
<dbReference type="OMA" id="IMSHMEW"/>
<keyword evidence="1" id="KW-1185">Reference proteome</keyword>
<name>A0A7I4YNF7_HAECO</name>
<dbReference type="WBParaSite" id="HCON_00116620-00001">
    <property type="protein sequence ID" value="HCON_00116620-00001"/>
    <property type="gene ID" value="HCON_00116620"/>
</dbReference>
<accession>A0A7I4YNF7</accession>
<proteinExistence type="predicted"/>
<evidence type="ECO:0000313" key="2">
    <source>
        <dbReference type="WBParaSite" id="HCON_00116620-00001"/>
    </source>
</evidence>
<dbReference type="Proteomes" id="UP000025227">
    <property type="component" value="Unplaced"/>
</dbReference>
<dbReference type="AlphaFoldDB" id="A0A7I4YNF7"/>
<protein>
    <submittedName>
        <fullName evidence="2">Reverse transcriptase domain-containing protein</fullName>
    </submittedName>
</protein>